<keyword evidence="3 10" id="KW-0812">Transmembrane</keyword>
<comment type="catalytic activity">
    <reaction evidence="8">
        <text>fluoride(in) = fluoride(out)</text>
        <dbReference type="Rhea" id="RHEA:76159"/>
        <dbReference type="ChEBI" id="CHEBI:17051"/>
    </reaction>
    <physiologicalReaction direction="left-to-right" evidence="8">
        <dbReference type="Rhea" id="RHEA:76160"/>
    </physiologicalReaction>
</comment>
<feature type="transmembrane region" description="Helical" evidence="10">
    <location>
        <begin position="66"/>
        <end position="90"/>
    </location>
</feature>
<keyword evidence="10" id="KW-0479">Metal-binding</keyword>
<proteinExistence type="inferred from homology"/>
<dbReference type="SMR" id="A0A0J6WKJ9"/>
<dbReference type="Pfam" id="PF02537">
    <property type="entry name" value="CRCB"/>
    <property type="match status" value="1"/>
</dbReference>
<feature type="binding site" evidence="10">
    <location>
        <position position="110"/>
    </location>
    <ligand>
        <name>Na(+)</name>
        <dbReference type="ChEBI" id="CHEBI:29101"/>
        <note>structural</note>
    </ligand>
</feature>
<evidence type="ECO:0000256" key="10">
    <source>
        <dbReference type="HAMAP-Rule" id="MF_00454"/>
    </source>
</evidence>
<feature type="transmembrane region" description="Helical" evidence="10">
    <location>
        <begin position="36"/>
        <end position="54"/>
    </location>
</feature>
<dbReference type="EMBL" id="JYNL01000009">
    <property type="protein sequence ID" value="KMO82513.1"/>
    <property type="molecule type" value="Genomic_DNA"/>
</dbReference>
<dbReference type="GO" id="GO:0140114">
    <property type="term" value="P:cellular detoxification of fluoride"/>
    <property type="evidence" value="ECO:0007669"/>
    <property type="project" value="UniProtKB-UniRule"/>
</dbReference>
<evidence type="ECO:0000256" key="1">
    <source>
        <dbReference type="ARBA" id="ARBA00004651"/>
    </source>
</evidence>
<comment type="activity regulation">
    <text evidence="10">Na(+) is not transported, but it plays an essential structural role and its presence is essential for fluoride channel function.</text>
</comment>
<sequence length="168" mass="17793">MGSNRPDDVTKRSPDVHAELPLDPDAPRPLHRTPSTWAWVFAGGFVGTGLRWFIELAVPTVDGTWPWATYVINVGGAFILGALLEALAVIGPDAGWWQRIRLFAGTGVCGAFTTYSTLALEVSLLARDGAPWLGVAYGLSSVIFGVGAAWAGITSAGRVANRWTDAVA</sequence>
<gene>
    <name evidence="12" type="primary">crcB_2</name>
    <name evidence="10" type="synonym">crcB</name>
    <name evidence="10" type="synonym">fluC</name>
    <name evidence="12" type="ORF">MCHLDSM_01136</name>
</gene>
<keyword evidence="13" id="KW-1185">Reference proteome</keyword>
<organism evidence="12 13">
    <name type="scientific">Mycolicibacterium chlorophenolicum</name>
    <dbReference type="NCBI Taxonomy" id="37916"/>
    <lineage>
        <taxon>Bacteria</taxon>
        <taxon>Bacillati</taxon>
        <taxon>Actinomycetota</taxon>
        <taxon>Actinomycetes</taxon>
        <taxon>Mycobacteriales</taxon>
        <taxon>Mycobacteriaceae</taxon>
        <taxon>Mycolicibacterium</taxon>
    </lineage>
</organism>
<evidence type="ECO:0000256" key="9">
    <source>
        <dbReference type="ARBA" id="ARBA00049940"/>
    </source>
</evidence>
<reference evidence="12 13" key="1">
    <citation type="journal article" date="2015" name="Genome Biol. Evol.">
        <title>Characterization of Three Mycobacterium spp. with Potential Use in Bioremediation by Genome Sequencing and Comparative Genomics.</title>
        <authorList>
            <person name="Das S."/>
            <person name="Pettersson B.M."/>
            <person name="Behra P.R."/>
            <person name="Ramesh M."/>
            <person name="Dasgupta S."/>
            <person name="Bhattacharya A."/>
            <person name="Kirsebom L.A."/>
        </authorList>
    </citation>
    <scope>NUCLEOTIDE SEQUENCE [LARGE SCALE GENOMIC DNA]</scope>
    <source>
        <strain evidence="12 13">DSM 43826</strain>
    </source>
</reference>
<accession>A0A0J6WKJ9</accession>
<keyword evidence="10" id="KW-0813">Transport</keyword>
<evidence type="ECO:0000256" key="8">
    <source>
        <dbReference type="ARBA" id="ARBA00035585"/>
    </source>
</evidence>
<evidence type="ECO:0000313" key="12">
    <source>
        <dbReference type="EMBL" id="KMO82513.1"/>
    </source>
</evidence>
<evidence type="ECO:0000256" key="6">
    <source>
        <dbReference type="ARBA" id="ARBA00023303"/>
    </source>
</evidence>
<dbReference type="AlphaFoldDB" id="A0A0J6WKJ9"/>
<dbReference type="RefSeq" id="WP_048469110.1">
    <property type="nucleotide sequence ID" value="NZ_JYNL01000009.1"/>
</dbReference>
<keyword evidence="4 10" id="KW-1133">Transmembrane helix</keyword>
<dbReference type="GO" id="GO:0046872">
    <property type="term" value="F:metal ion binding"/>
    <property type="evidence" value="ECO:0007669"/>
    <property type="project" value="UniProtKB-KW"/>
</dbReference>
<comment type="subcellular location">
    <subcellularLocation>
        <location evidence="1 10">Cell membrane</location>
        <topology evidence="1 10">Multi-pass membrane protein</topology>
    </subcellularLocation>
</comment>
<feature type="region of interest" description="Disordered" evidence="11">
    <location>
        <begin position="1"/>
        <end position="27"/>
    </location>
</feature>
<dbReference type="STRING" id="37916.MCHLDSM_01136"/>
<comment type="function">
    <text evidence="9 10">Fluoride-specific ion channel. Important for reducing fluoride concentration in the cell, thus reducing its toxicity.</text>
</comment>
<evidence type="ECO:0000256" key="2">
    <source>
        <dbReference type="ARBA" id="ARBA00022475"/>
    </source>
</evidence>
<feature type="transmembrane region" description="Helical" evidence="10">
    <location>
        <begin position="132"/>
        <end position="153"/>
    </location>
</feature>
<name>A0A0J6WKJ9_9MYCO</name>
<keyword evidence="6 10" id="KW-0407">Ion channel</keyword>
<dbReference type="Proteomes" id="UP000036513">
    <property type="component" value="Unassembled WGS sequence"/>
</dbReference>
<dbReference type="InterPro" id="IPR003691">
    <property type="entry name" value="FluC"/>
</dbReference>
<dbReference type="PANTHER" id="PTHR28259:SF1">
    <property type="entry name" value="FLUORIDE EXPORT PROTEIN 1-RELATED"/>
    <property type="match status" value="1"/>
</dbReference>
<protein>
    <recommendedName>
        <fullName evidence="10">Fluoride-specific ion channel FluC</fullName>
    </recommendedName>
</protein>
<keyword evidence="2 10" id="KW-1003">Cell membrane</keyword>
<keyword evidence="10" id="KW-0915">Sodium</keyword>
<comment type="caution">
    <text evidence="12">The sequence shown here is derived from an EMBL/GenBank/DDBJ whole genome shotgun (WGS) entry which is preliminary data.</text>
</comment>
<evidence type="ECO:0000256" key="11">
    <source>
        <dbReference type="SAM" id="MobiDB-lite"/>
    </source>
</evidence>
<evidence type="ECO:0000256" key="5">
    <source>
        <dbReference type="ARBA" id="ARBA00023136"/>
    </source>
</evidence>
<keyword evidence="5 10" id="KW-0472">Membrane</keyword>
<dbReference type="HAMAP" id="MF_00454">
    <property type="entry name" value="FluC"/>
    <property type="match status" value="1"/>
</dbReference>
<feature type="transmembrane region" description="Helical" evidence="10">
    <location>
        <begin position="102"/>
        <end position="126"/>
    </location>
</feature>
<dbReference type="GO" id="GO:0062054">
    <property type="term" value="F:fluoride channel activity"/>
    <property type="evidence" value="ECO:0007669"/>
    <property type="project" value="UniProtKB-UniRule"/>
</dbReference>
<dbReference type="GO" id="GO:0005886">
    <property type="term" value="C:plasma membrane"/>
    <property type="evidence" value="ECO:0007669"/>
    <property type="project" value="UniProtKB-SubCell"/>
</dbReference>
<feature type="binding site" evidence="10">
    <location>
        <position position="113"/>
    </location>
    <ligand>
        <name>Na(+)</name>
        <dbReference type="ChEBI" id="CHEBI:29101"/>
        <note>structural</note>
    </ligand>
</feature>
<keyword evidence="10" id="KW-0406">Ion transport</keyword>
<dbReference type="PANTHER" id="PTHR28259">
    <property type="entry name" value="FLUORIDE EXPORT PROTEIN 1-RELATED"/>
    <property type="match status" value="1"/>
</dbReference>
<dbReference type="PATRIC" id="fig|37916.4.peg.1015"/>
<evidence type="ECO:0000256" key="7">
    <source>
        <dbReference type="ARBA" id="ARBA00035120"/>
    </source>
</evidence>
<comment type="similarity">
    <text evidence="7 10">Belongs to the fluoride channel Fluc/FEX (TC 1.A.43) family.</text>
</comment>
<evidence type="ECO:0000256" key="3">
    <source>
        <dbReference type="ARBA" id="ARBA00022692"/>
    </source>
</evidence>
<evidence type="ECO:0000256" key="4">
    <source>
        <dbReference type="ARBA" id="ARBA00022989"/>
    </source>
</evidence>
<evidence type="ECO:0000313" key="13">
    <source>
        <dbReference type="Proteomes" id="UP000036513"/>
    </source>
</evidence>